<dbReference type="Pfam" id="PF02638">
    <property type="entry name" value="GHL10"/>
    <property type="match status" value="1"/>
</dbReference>
<comment type="caution">
    <text evidence="3">The sequence shown here is derived from an EMBL/GenBank/DDBJ whole genome shotgun (WGS) entry which is preliminary data.</text>
</comment>
<dbReference type="OrthoDB" id="100605at2"/>
<evidence type="ECO:0000259" key="2">
    <source>
        <dbReference type="Pfam" id="PF02638"/>
    </source>
</evidence>
<keyword evidence="4" id="KW-1185">Reference proteome</keyword>
<organism evidence="3 4">
    <name type="scientific">Flavobacterium flevense</name>
    <dbReference type="NCBI Taxonomy" id="983"/>
    <lineage>
        <taxon>Bacteria</taxon>
        <taxon>Pseudomonadati</taxon>
        <taxon>Bacteroidota</taxon>
        <taxon>Flavobacteriia</taxon>
        <taxon>Flavobacteriales</taxon>
        <taxon>Flavobacteriaceae</taxon>
        <taxon>Flavobacterium</taxon>
    </lineage>
</organism>
<dbReference type="RefSeq" id="WP_073246915.1">
    <property type="nucleotide sequence ID" value="NZ_BJNP01000030.1"/>
</dbReference>
<keyword evidence="1" id="KW-0732">Signal</keyword>
<dbReference type="SUPFAM" id="SSF51445">
    <property type="entry name" value="(Trans)glycosidases"/>
    <property type="match status" value="1"/>
</dbReference>
<dbReference type="InterPro" id="IPR052177">
    <property type="entry name" value="Divisome_Glycosyl_Hydrolase"/>
</dbReference>
<evidence type="ECO:0000256" key="1">
    <source>
        <dbReference type="ARBA" id="ARBA00022729"/>
    </source>
</evidence>
<dbReference type="AlphaFoldDB" id="A0A4Y4B079"/>
<evidence type="ECO:0000313" key="3">
    <source>
        <dbReference type="EMBL" id="GEC72989.1"/>
    </source>
</evidence>
<dbReference type="InterPro" id="IPR017853">
    <property type="entry name" value="GH"/>
</dbReference>
<gene>
    <name evidence="3" type="ORF">FFL01_25280</name>
</gene>
<dbReference type="Gene3D" id="3.20.20.80">
    <property type="entry name" value="Glycosidases"/>
    <property type="match status" value="1"/>
</dbReference>
<name>A0A4Y4B079_9FLAO</name>
<dbReference type="PANTHER" id="PTHR43405:SF1">
    <property type="entry name" value="GLYCOSYL HYDROLASE DIGH"/>
    <property type="match status" value="1"/>
</dbReference>
<proteinExistence type="predicted"/>
<dbReference type="STRING" id="983.SAMN05443543_11242"/>
<accession>A0A4Y4B079</accession>
<reference evidence="3 4" key="1">
    <citation type="submission" date="2019-06" db="EMBL/GenBank/DDBJ databases">
        <title>Whole genome shotgun sequence of Flavobacterium flevense NBRC 14960.</title>
        <authorList>
            <person name="Hosoyama A."/>
            <person name="Uohara A."/>
            <person name="Ohji S."/>
            <person name="Ichikawa N."/>
        </authorList>
    </citation>
    <scope>NUCLEOTIDE SEQUENCE [LARGE SCALE GENOMIC DNA]</scope>
    <source>
        <strain evidence="3 4">NBRC 14960</strain>
    </source>
</reference>
<sequence length="370" mass="42754">MKYIKLLLIGCFFIALITKVTGNNSIQKVRTETTKTNFEFGVWIGADPKRTDESYAQEFKKYKEAGIDEVLINTNTDPVLLSRLVPIAKKAGLKVHAWIMTMNRPGDAVALQHPDWYMVSRSGKSCFDDRPYVDYYQWLSPSHPEARQHIYDLLEALAKVKGIESVHLDYIRYPDVFLPVGLLPKYNLVQNTELPDYDFDYSDASVNAFKKEFGRDPRKMEHPEIDMEWKQFRLNQIRNVVNQAYEIAHKHGKTLTAAVFPYPEMADHMVRQRWDKWNIDEVYPMIYHNFYNEKIDWTGFATKQGVTDLKGTKTKLNTGIYIPGVESEEELRKSILLAKENGAKGVSFFDGNAISDAYLKVIKETKESLN</sequence>
<dbReference type="PANTHER" id="PTHR43405">
    <property type="entry name" value="GLYCOSYL HYDROLASE DIGH"/>
    <property type="match status" value="1"/>
</dbReference>
<dbReference type="EMBL" id="BJNP01000030">
    <property type="protein sequence ID" value="GEC72989.1"/>
    <property type="molecule type" value="Genomic_DNA"/>
</dbReference>
<feature type="domain" description="Glycosyl hydrolase-like 10" evidence="2">
    <location>
        <begin position="55"/>
        <end position="324"/>
    </location>
</feature>
<protein>
    <recommendedName>
        <fullName evidence="2">Glycosyl hydrolase-like 10 domain-containing protein</fullName>
    </recommendedName>
</protein>
<dbReference type="InterPro" id="IPR003790">
    <property type="entry name" value="GHL10"/>
</dbReference>
<evidence type="ECO:0000313" key="4">
    <source>
        <dbReference type="Proteomes" id="UP000316775"/>
    </source>
</evidence>
<dbReference type="Proteomes" id="UP000316775">
    <property type="component" value="Unassembled WGS sequence"/>
</dbReference>